<feature type="transmembrane region" description="Helical" evidence="1">
    <location>
        <begin position="27"/>
        <end position="51"/>
    </location>
</feature>
<feature type="transmembrane region" description="Helical" evidence="1">
    <location>
        <begin position="63"/>
        <end position="83"/>
    </location>
</feature>
<keyword evidence="1" id="KW-1133">Transmembrane helix</keyword>
<dbReference type="EMBL" id="JACIEW010000005">
    <property type="protein sequence ID" value="MBB4052702.1"/>
    <property type="molecule type" value="Genomic_DNA"/>
</dbReference>
<evidence type="ECO:0000313" key="2">
    <source>
        <dbReference type="EMBL" id="MBB4052702.1"/>
    </source>
</evidence>
<evidence type="ECO:0000313" key="3">
    <source>
        <dbReference type="Proteomes" id="UP000547011"/>
    </source>
</evidence>
<evidence type="ECO:0000256" key="1">
    <source>
        <dbReference type="SAM" id="Phobius"/>
    </source>
</evidence>
<protein>
    <submittedName>
        <fullName evidence="2">Uncharacterized protein</fullName>
    </submittedName>
</protein>
<keyword evidence="3" id="KW-1185">Reference proteome</keyword>
<comment type="caution">
    <text evidence="2">The sequence shown here is derived from an EMBL/GenBank/DDBJ whole genome shotgun (WGS) entry which is preliminary data.</text>
</comment>
<keyword evidence="1" id="KW-0812">Transmembrane</keyword>
<proteinExistence type="predicted"/>
<dbReference type="AlphaFoldDB" id="A0A7W6INZ1"/>
<feature type="transmembrane region" description="Helical" evidence="1">
    <location>
        <begin position="95"/>
        <end position="110"/>
    </location>
</feature>
<feature type="transmembrane region" description="Helical" evidence="1">
    <location>
        <begin position="145"/>
        <end position="168"/>
    </location>
</feature>
<accession>A0A7W6INZ1</accession>
<dbReference type="RefSeq" id="WP_183311415.1">
    <property type="nucleotide sequence ID" value="NZ_JACIEW010000005.1"/>
</dbReference>
<organism evidence="2 3">
    <name type="scientific">Devosia subaequoris</name>
    <dbReference type="NCBI Taxonomy" id="395930"/>
    <lineage>
        <taxon>Bacteria</taxon>
        <taxon>Pseudomonadati</taxon>
        <taxon>Pseudomonadota</taxon>
        <taxon>Alphaproteobacteria</taxon>
        <taxon>Hyphomicrobiales</taxon>
        <taxon>Devosiaceae</taxon>
        <taxon>Devosia</taxon>
    </lineage>
</organism>
<name>A0A7W6INZ1_9HYPH</name>
<sequence length="184" mass="19000">MATTAMLDQAAHGHLDTLTPSQSAARLVVCVSLPLGAFGLIHLAAGAFGIFPIFFSPFGLPHWGGAALHLAQLALLGAAFWALTEQVVRGTARHWLIGLTILYSLLPFFTPLLDSLQLGLVCTAMFLSTLAAIQRVGSAAPLAGWLMAPMLAVTGTGAALGLTIAAAYSPPFALMQSGHTQPAA</sequence>
<reference evidence="2 3" key="1">
    <citation type="submission" date="2020-08" db="EMBL/GenBank/DDBJ databases">
        <title>Genomic Encyclopedia of Type Strains, Phase IV (KMG-IV): sequencing the most valuable type-strain genomes for metagenomic binning, comparative biology and taxonomic classification.</title>
        <authorList>
            <person name="Goeker M."/>
        </authorList>
    </citation>
    <scope>NUCLEOTIDE SEQUENCE [LARGE SCALE GENOMIC DNA]</scope>
    <source>
        <strain evidence="2 3">DSM 23447</strain>
    </source>
</reference>
<dbReference type="Proteomes" id="UP000547011">
    <property type="component" value="Unassembled WGS sequence"/>
</dbReference>
<gene>
    <name evidence="2" type="ORF">GGR20_002350</name>
</gene>
<feature type="transmembrane region" description="Helical" evidence="1">
    <location>
        <begin position="116"/>
        <end position="133"/>
    </location>
</feature>
<keyword evidence="1" id="KW-0472">Membrane</keyword>